<organism evidence="5 6">
    <name type="scientific">Thelohanellus kitauei</name>
    <name type="common">Myxosporean</name>
    <dbReference type="NCBI Taxonomy" id="669202"/>
    <lineage>
        <taxon>Eukaryota</taxon>
        <taxon>Metazoa</taxon>
        <taxon>Cnidaria</taxon>
        <taxon>Myxozoa</taxon>
        <taxon>Myxosporea</taxon>
        <taxon>Bivalvulida</taxon>
        <taxon>Platysporina</taxon>
        <taxon>Myxobolidae</taxon>
        <taxon>Thelohanellus</taxon>
    </lineage>
</organism>
<dbReference type="SUPFAM" id="SSF47807">
    <property type="entry name" value="5' to 3' exonuclease, C-terminal subdomain"/>
    <property type="match status" value="1"/>
</dbReference>
<feature type="domain" description="XPG-I" evidence="4">
    <location>
        <begin position="15"/>
        <end position="87"/>
    </location>
</feature>
<keyword evidence="6" id="KW-1185">Reference proteome</keyword>
<dbReference type="PANTHER" id="PTHR11081:SF9">
    <property type="entry name" value="FLAP ENDONUCLEASE 1"/>
    <property type="match status" value="1"/>
</dbReference>
<keyword evidence="1" id="KW-0479">Metal-binding</keyword>
<comment type="caution">
    <text evidence="5">The sequence shown here is derived from an EMBL/GenBank/DDBJ whole genome shotgun (WGS) entry which is preliminary data.</text>
</comment>
<dbReference type="InterPro" id="IPR006086">
    <property type="entry name" value="XPG-I_dom"/>
</dbReference>
<dbReference type="Gene3D" id="3.40.50.1010">
    <property type="entry name" value="5'-nuclease"/>
    <property type="match status" value="1"/>
</dbReference>
<name>A0A0C2MW84_THEKT</name>
<dbReference type="InterPro" id="IPR036279">
    <property type="entry name" value="5-3_exonuclease_C_sf"/>
</dbReference>
<keyword evidence="2 5" id="KW-0378">Hydrolase</keyword>
<keyword evidence="3" id="KW-0460">Magnesium</keyword>
<keyword evidence="2 5" id="KW-0540">Nuclease</keyword>
<evidence type="ECO:0000256" key="2">
    <source>
        <dbReference type="ARBA" id="ARBA00022759"/>
    </source>
</evidence>
<dbReference type="GO" id="GO:0046872">
    <property type="term" value="F:metal ion binding"/>
    <property type="evidence" value="ECO:0007669"/>
    <property type="project" value="UniProtKB-KW"/>
</dbReference>
<dbReference type="Proteomes" id="UP000031668">
    <property type="component" value="Unassembled WGS sequence"/>
</dbReference>
<evidence type="ECO:0000259" key="4">
    <source>
        <dbReference type="SMART" id="SM00484"/>
    </source>
</evidence>
<dbReference type="EMBL" id="JWZT01001713">
    <property type="protein sequence ID" value="KII71596.1"/>
    <property type="molecule type" value="Genomic_DNA"/>
</dbReference>
<reference evidence="5 6" key="1">
    <citation type="journal article" date="2014" name="Genome Biol. Evol.">
        <title>The genome of the myxosporean Thelohanellus kitauei shows adaptations to nutrient acquisition within its fish host.</title>
        <authorList>
            <person name="Yang Y."/>
            <person name="Xiong J."/>
            <person name="Zhou Z."/>
            <person name="Huo F."/>
            <person name="Miao W."/>
            <person name="Ran C."/>
            <person name="Liu Y."/>
            <person name="Zhang J."/>
            <person name="Feng J."/>
            <person name="Wang M."/>
            <person name="Wang M."/>
            <person name="Wang L."/>
            <person name="Yao B."/>
        </authorList>
    </citation>
    <scope>NUCLEOTIDE SEQUENCE [LARGE SCALE GENOMIC DNA]</scope>
    <source>
        <strain evidence="5">Wuqing</strain>
    </source>
</reference>
<evidence type="ECO:0000313" key="5">
    <source>
        <dbReference type="EMBL" id="KII71596.1"/>
    </source>
</evidence>
<evidence type="ECO:0000256" key="3">
    <source>
        <dbReference type="ARBA" id="ARBA00022842"/>
    </source>
</evidence>
<gene>
    <name evidence="5" type="ORF">RF11_03372</name>
</gene>
<evidence type="ECO:0000256" key="1">
    <source>
        <dbReference type="ARBA" id="ARBA00022723"/>
    </source>
</evidence>
<dbReference type="PANTHER" id="PTHR11081">
    <property type="entry name" value="FLAP ENDONUCLEASE FAMILY MEMBER"/>
    <property type="match status" value="1"/>
</dbReference>
<dbReference type="PRINTS" id="PR00853">
    <property type="entry name" value="XPGRADSUPER"/>
</dbReference>
<dbReference type="InterPro" id="IPR029060">
    <property type="entry name" value="PIN-like_dom_sf"/>
</dbReference>
<proteinExistence type="predicted"/>
<sequence length="205" mass="23031">MFKSDNIRSFIQFLKYAGIPTVNAPGDAEAWASLYVSNGIAKAVISDDTDCLPFGAKLVIRGMSSSSADFDKLEQIDLEKCISLLNLDQSQFVDLCILLGTDYNSLSFQPENALALIRKYKSLENIHDALLTVSADQLDEAIFVRAIFARSTTRVELPEIINWFDYDIHNIKKFLKSLYMDKAKLQDIISSIEMIKPVCNSVDIF</sequence>
<dbReference type="SMART" id="SM00484">
    <property type="entry name" value="XPGI"/>
    <property type="match status" value="1"/>
</dbReference>
<dbReference type="OrthoDB" id="1937206at2759"/>
<protein>
    <submittedName>
        <fullName evidence="5">Flap endonuclease 1</fullName>
    </submittedName>
</protein>
<dbReference type="InterPro" id="IPR006084">
    <property type="entry name" value="XPG/Rad2"/>
</dbReference>
<dbReference type="SUPFAM" id="SSF88723">
    <property type="entry name" value="PIN domain-like"/>
    <property type="match status" value="1"/>
</dbReference>
<dbReference type="Pfam" id="PF00867">
    <property type="entry name" value="XPG_I"/>
    <property type="match status" value="1"/>
</dbReference>
<dbReference type="Gene3D" id="1.10.150.20">
    <property type="entry name" value="5' to 3' exonuclease, C-terminal subdomain"/>
    <property type="match status" value="1"/>
</dbReference>
<dbReference type="AlphaFoldDB" id="A0A0C2MW84"/>
<dbReference type="GO" id="GO:0017108">
    <property type="term" value="F:5'-flap endonuclease activity"/>
    <property type="evidence" value="ECO:0007669"/>
    <property type="project" value="TreeGrafter"/>
</dbReference>
<accession>A0A0C2MW84</accession>
<keyword evidence="2 5" id="KW-0255">Endonuclease</keyword>
<evidence type="ECO:0000313" key="6">
    <source>
        <dbReference type="Proteomes" id="UP000031668"/>
    </source>
</evidence>